<feature type="transmembrane region" description="Helical" evidence="6">
    <location>
        <begin position="312"/>
        <end position="334"/>
    </location>
</feature>
<evidence type="ECO:0000256" key="5">
    <source>
        <dbReference type="ARBA" id="ARBA00023136"/>
    </source>
</evidence>
<reference evidence="7 8" key="1">
    <citation type="submission" date="2019-04" db="EMBL/GenBank/DDBJ databases">
        <authorList>
            <person name="Dong K."/>
        </authorList>
    </citation>
    <scope>NUCLEOTIDE SEQUENCE [LARGE SCALE GENOMIC DNA]</scope>
    <source>
        <strain evidence="8">dk3543</strain>
    </source>
</reference>
<comment type="caution">
    <text evidence="7">The sequence shown here is derived from an EMBL/GenBank/DDBJ whole genome shotgun (WGS) entry which is preliminary data.</text>
</comment>
<dbReference type="InterPro" id="IPR050833">
    <property type="entry name" value="Poly_Biosynth_Transport"/>
</dbReference>
<protein>
    <submittedName>
        <fullName evidence="7">Flippase</fullName>
    </submittedName>
</protein>
<feature type="transmembrane region" description="Helical" evidence="6">
    <location>
        <begin position="130"/>
        <end position="151"/>
    </location>
</feature>
<keyword evidence="8" id="KW-1185">Reference proteome</keyword>
<dbReference type="Pfam" id="PF01943">
    <property type="entry name" value="Polysacc_synt"/>
    <property type="match status" value="1"/>
</dbReference>
<accession>A0A4U2YH88</accession>
<feature type="transmembrane region" description="Helical" evidence="6">
    <location>
        <begin position="211"/>
        <end position="231"/>
    </location>
</feature>
<evidence type="ECO:0000256" key="1">
    <source>
        <dbReference type="ARBA" id="ARBA00004651"/>
    </source>
</evidence>
<evidence type="ECO:0000256" key="6">
    <source>
        <dbReference type="SAM" id="Phobius"/>
    </source>
</evidence>
<feature type="transmembrane region" description="Helical" evidence="6">
    <location>
        <begin position="12"/>
        <end position="32"/>
    </location>
</feature>
<keyword evidence="4 6" id="KW-1133">Transmembrane helix</keyword>
<feature type="transmembrane region" description="Helical" evidence="6">
    <location>
        <begin position="277"/>
        <end position="300"/>
    </location>
</feature>
<dbReference type="PANTHER" id="PTHR30250:SF11">
    <property type="entry name" value="O-ANTIGEN TRANSPORTER-RELATED"/>
    <property type="match status" value="1"/>
</dbReference>
<name>A0A4U2YH88_9ACTN</name>
<dbReference type="PANTHER" id="PTHR30250">
    <property type="entry name" value="PST FAMILY PREDICTED COLANIC ACID TRANSPORTER"/>
    <property type="match status" value="1"/>
</dbReference>
<gene>
    <name evidence="7" type="ORF">FC770_16405</name>
</gene>
<dbReference type="GO" id="GO:0005886">
    <property type="term" value="C:plasma membrane"/>
    <property type="evidence" value="ECO:0007669"/>
    <property type="project" value="UniProtKB-SubCell"/>
</dbReference>
<dbReference type="AlphaFoldDB" id="A0A4U2YH88"/>
<keyword evidence="5 6" id="KW-0472">Membrane</keyword>
<feature type="transmembrane region" description="Helical" evidence="6">
    <location>
        <begin position="53"/>
        <end position="76"/>
    </location>
</feature>
<evidence type="ECO:0000256" key="4">
    <source>
        <dbReference type="ARBA" id="ARBA00022989"/>
    </source>
</evidence>
<evidence type="ECO:0000256" key="2">
    <source>
        <dbReference type="ARBA" id="ARBA00022475"/>
    </source>
</evidence>
<dbReference type="EMBL" id="SZPY01000005">
    <property type="protein sequence ID" value="TKI60378.1"/>
    <property type="molecule type" value="Genomic_DNA"/>
</dbReference>
<feature type="transmembrane region" description="Helical" evidence="6">
    <location>
        <begin position="369"/>
        <end position="388"/>
    </location>
</feature>
<dbReference type="Proteomes" id="UP000307808">
    <property type="component" value="Unassembled WGS sequence"/>
</dbReference>
<keyword evidence="3 6" id="KW-0812">Transmembrane</keyword>
<keyword evidence="2" id="KW-1003">Cell membrane</keyword>
<sequence length="460" mass="47366">MLGRTLGVEGAGVVLQVVAIFTIALSIGSLGLDTTAIWLVPRLRLQEPDLVRPALATLLVIGLAWSCLLVLGWYAVSRWLAAGASSSSPVREAVDVAAPFLVAAVLLTIAVAGTRALGTVYPFALIDRTLVPSLRIVLLAVGALGTGTVAVVLAWSVPWAAGAAVASVVLAVVARRRSRRGAGALPPRALVRRILAFATPRTVSNGLDQTLIWADVLIVGALAGAAAAGMYGAAARFVFAGFIVVTALRIAVGPRFSALVAQDDRRTLTELYSATAGWALVLGGPVYLTLAIFSPVVLGWLGGDFGDARLSMALLCVGALVLVGAGNVQTLLVMTGRAGLVMVNKTVVVAVNVTANVALVPHWGIEGAAVAWVASMLLDTVLASVQVHRTTGVRLPWRPVLRVLLALAACVAAPQLAVVASLGATTTSLVVGIAVGGLAFGSYLVADRKHLRLDQLRARA</sequence>
<evidence type="ECO:0000256" key="3">
    <source>
        <dbReference type="ARBA" id="ARBA00022692"/>
    </source>
</evidence>
<evidence type="ECO:0000313" key="7">
    <source>
        <dbReference type="EMBL" id="TKI60378.1"/>
    </source>
</evidence>
<comment type="subcellular location">
    <subcellularLocation>
        <location evidence="1">Cell membrane</location>
        <topology evidence="1">Multi-pass membrane protein</topology>
    </subcellularLocation>
</comment>
<feature type="transmembrane region" description="Helical" evidence="6">
    <location>
        <begin position="237"/>
        <end position="256"/>
    </location>
</feature>
<organism evidence="7 8">
    <name type="scientific">Nocardioides jishulii</name>
    <dbReference type="NCBI Taxonomy" id="2575440"/>
    <lineage>
        <taxon>Bacteria</taxon>
        <taxon>Bacillati</taxon>
        <taxon>Actinomycetota</taxon>
        <taxon>Actinomycetes</taxon>
        <taxon>Propionibacteriales</taxon>
        <taxon>Nocardioidaceae</taxon>
        <taxon>Nocardioides</taxon>
    </lineage>
</organism>
<feature type="transmembrane region" description="Helical" evidence="6">
    <location>
        <begin position="346"/>
        <end position="363"/>
    </location>
</feature>
<evidence type="ECO:0000313" key="8">
    <source>
        <dbReference type="Proteomes" id="UP000307808"/>
    </source>
</evidence>
<dbReference type="OrthoDB" id="3246908at2"/>
<feature type="transmembrane region" description="Helical" evidence="6">
    <location>
        <begin position="428"/>
        <end position="446"/>
    </location>
</feature>
<feature type="transmembrane region" description="Helical" evidence="6">
    <location>
        <begin position="400"/>
        <end position="422"/>
    </location>
</feature>
<feature type="transmembrane region" description="Helical" evidence="6">
    <location>
        <begin position="157"/>
        <end position="174"/>
    </location>
</feature>
<feature type="transmembrane region" description="Helical" evidence="6">
    <location>
        <begin position="96"/>
        <end position="118"/>
    </location>
</feature>
<proteinExistence type="predicted"/>
<dbReference type="InterPro" id="IPR002797">
    <property type="entry name" value="Polysacc_synth"/>
</dbReference>